<feature type="non-terminal residue" evidence="1">
    <location>
        <position position="1"/>
    </location>
</feature>
<evidence type="ECO:0000313" key="2">
    <source>
        <dbReference type="Proteomes" id="UP001196980"/>
    </source>
</evidence>
<proteinExistence type="predicted"/>
<gene>
    <name evidence="1" type="ORF">HWQ67_18920</name>
</gene>
<evidence type="ECO:0008006" key="3">
    <source>
        <dbReference type="Google" id="ProtNLM"/>
    </source>
</evidence>
<reference evidence="1 2" key="1">
    <citation type="journal article" date="2020" name="J Geophys Res Biogeosci">
        <title>Magnetotaxis as an Adaptation to Enable Bacterial Shuttling of Microbial Sulfur and Sulfur Cycling Across Aquatic Oxic#Anoxic Interfaces.</title>
        <authorList>
            <person name="Li J."/>
            <person name="Liu P."/>
            <person name="Wang J."/>
            <person name="Roberts A.P."/>
            <person name="Pan Y."/>
        </authorList>
    </citation>
    <scope>NUCLEOTIDE SEQUENCE [LARGE SCALE GENOMIC DNA]</scope>
    <source>
        <strain evidence="1 2">MYR-1_YQ</strain>
    </source>
</reference>
<accession>A0ABS6S5B3</accession>
<feature type="non-terminal residue" evidence="1">
    <location>
        <position position="414"/>
    </location>
</feature>
<dbReference type="Proteomes" id="UP001196980">
    <property type="component" value="Unassembled WGS sequence"/>
</dbReference>
<name>A0ABS6S5B3_9BACT</name>
<dbReference type="RefSeq" id="WP_218254261.1">
    <property type="nucleotide sequence ID" value="NZ_JABXWD010000714.1"/>
</dbReference>
<protein>
    <recommendedName>
        <fullName evidence="3">Bacterial Ig-like domain-containing protein</fullName>
    </recommendedName>
</protein>
<comment type="caution">
    <text evidence="1">The sequence shown here is derived from an EMBL/GenBank/DDBJ whole genome shotgun (WGS) entry which is preliminary data.</text>
</comment>
<keyword evidence="2" id="KW-1185">Reference proteome</keyword>
<evidence type="ECO:0000313" key="1">
    <source>
        <dbReference type="EMBL" id="MBV6343644.1"/>
    </source>
</evidence>
<dbReference type="EMBL" id="JABXWD010000714">
    <property type="protein sequence ID" value="MBV6343644.1"/>
    <property type="molecule type" value="Genomic_DNA"/>
</dbReference>
<organism evidence="1 2">
    <name type="scientific">Candidatus Magnetobacterium casense</name>
    <dbReference type="NCBI Taxonomy" id="1455061"/>
    <lineage>
        <taxon>Bacteria</taxon>
        <taxon>Pseudomonadati</taxon>
        <taxon>Nitrospirota</taxon>
        <taxon>Thermodesulfovibrionia</taxon>
        <taxon>Thermodesulfovibrionales</taxon>
        <taxon>Candidatus Magnetobacteriaceae</taxon>
        <taxon>Candidatus Magnetobacterium</taxon>
    </lineage>
</organism>
<sequence length="414" mass="45567">VADADGGDGGILCKAWARWDIMYARKKASPEPSATPGTEETRIFVQKDGISYIRFRSNDTAGNMEETANKTIKIDTVSPVIQFITPTPASGYRIPHWIPANVSAYDLHSGINNITIYLYNTTGLVLNYTSTSSPFYVNFTALPENIYYLNASTADLIGNTDDTETRTFHIKHIVLPVAADRRNVIPEEIITVTGNATLFPDNSSVASTTIHIYLDDELKYNTTSQLLTTGSGQTLSTNATGKFRYSLPAPLRAGAHTLNITITDVNGIYAENQTSFNVTRVSVRNQNATFTKSGSSYVDVDYLASSPNLTISATIYKNMDNQIDHAWVNITDPADTLHGPYFLVNSTQKSETGLWSVLLNVTQEFDNMPGNYTVTFYANSTLANNSVITQEMPARTALFYVQNITVSVDLDKYS</sequence>